<evidence type="ECO:0000313" key="10">
    <source>
        <dbReference type="Proteomes" id="UP000053647"/>
    </source>
</evidence>
<dbReference type="SUPFAM" id="SSF103473">
    <property type="entry name" value="MFS general substrate transporter"/>
    <property type="match status" value="1"/>
</dbReference>
<dbReference type="PROSITE" id="PS50850">
    <property type="entry name" value="MFS"/>
    <property type="match status" value="1"/>
</dbReference>
<dbReference type="OrthoDB" id="419616at2759"/>
<evidence type="ECO:0000256" key="4">
    <source>
        <dbReference type="ARBA" id="ARBA00022989"/>
    </source>
</evidence>
<name>A0A0C9TFH1_PAXIN</name>
<comment type="subcellular location">
    <subcellularLocation>
        <location evidence="1">Membrane</location>
        <topology evidence="1">Multi-pass membrane protein</topology>
    </subcellularLocation>
</comment>
<protein>
    <submittedName>
        <fullName evidence="9">Unplaced genomic scaffold PAXINscaffold_21, whole genome shotgun sequence</fullName>
    </submittedName>
</protein>
<sequence length="285" mass="30737">MAQVVIPSSQNRNEEEPLLPDSIDHTALHQSGITGGDSRKVGYYAGLIESIFFVAQALTVLQWSRVSDRVGRKLVLLLGTLGLCLSMLCFGLSHTFLSLVLRSGWRKHLIPPYADTTPMISRCVTGGLNGNVGVMKSMLGELTDVTNRAQGFAFLPVIWSTGGGDRVCGPVIGGSLSRPQDHFPRLFAGSFWGDYPYFLQCLVVAMLTTLTFMTILLFLNETLPGTRLYKALPAVVDGEATLCGGQYGAINKVYSGLPGSHGPDGPVPLKSPFVPKNMEALVLHL</sequence>
<evidence type="ECO:0000256" key="3">
    <source>
        <dbReference type="ARBA" id="ARBA00022692"/>
    </source>
</evidence>
<evidence type="ECO:0000256" key="6">
    <source>
        <dbReference type="SAM" id="MobiDB-lite"/>
    </source>
</evidence>
<dbReference type="AlphaFoldDB" id="A0A0C9TFH1"/>
<feature type="domain" description="Major facilitator superfamily (MFS) profile" evidence="8">
    <location>
        <begin position="1"/>
        <end position="285"/>
    </location>
</feature>
<dbReference type="Pfam" id="PF07690">
    <property type="entry name" value="MFS_1"/>
    <property type="match status" value="1"/>
</dbReference>
<evidence type="ECO:0000313" key="9">
    <source>
        <dbReference type="EMBL" id="KIJ14365.1"/>
    </source>
</evidence>
<dbReference type="InterPro" id="IPR036259">
    <property type="entry name" value="MFS_trans_sf"/>
</dbReference>
<dbReference type="PANTHER" id="PTHR23504">
    <property type="entry name" value="MAJOR FACILITATOR SUPERFAMILY DOMAIN-CONTAINING PROTEIN 10"/>
    <property type="match status" value="1"/>
</dbReference>
<dbReference type="InterPro" id="IPR020846">
    <property type="entry name" value="MFS_dom"/>
</dbReference>
<dbReference type="Gene3D" id="1.20.1250.20">
    <property type="entry name" value="MFS general substrate transporter like domains"/>
    <property type="match status" value="1"/>
</dbReference>
<evidence type="ECO:0000256" key="2">
    <source>
        <dbReference type="ARBA" id="ARBA00022448"/>
    </source>
</evidence>
<gene>
    <name evidence="9" type="ORF">PAXINDRAFT_12739</name>
</gene>
<feature type="transmembrane region" description="Helical" evidence="7">
    <location>
        <begin position="197"/>
        <end position="219"/>
    </location>
</feature>
<dbReference type="GO" id="GO:0016020">
    <property type="term" value="C:membrane"/>
    <property type="evidence" value="ECO:0007669"/>
    <property type="project" value="UniProtKB-SubCell"/>
</dbReference>
<keyword evidence="10" id="KW-1185">Reference proteome</keyword>
<reference evidence="10" key="2">
    <citation type="submission" date="2015-01" db="EMBL/GenBank/DDBJ databases">
        <title>Evolutionary Origins and Diversification of the Mycorrhizal Mutualists.</title>
        <authorList>
            <consortium name="DOE Joint Genome Institute"/>
            <consortium name="Mycorrhizal Genomics Consortium"/>
            <person name="Kohler A."/>
            <person name="Kuo A."/>
            <person name="Nagy L.G."/>
            <person name="Floudas D."/>
            <person name="Copeland A."/>
            <person name="Barry K.W."/>
            <person name="Cichocki N."/>
            <person name="Veneault-Fourrey C."/>
            <person name="LaButti K."/>
            <person name="Lindquist E.A."/>
            <person name="Lipzen A."/>
            <person name="Lundell T."/>
            <person name="Morin E."/>
            <person name="Murat C."/>
            <person name="Riley R."/>
            <person name="Ohm R."/>
            <person name="Sun H."/>
            <person name="Tunlid A."/>
            <person name="Henrissat B."/>
            <person name="Grigoriev I.V."/>
            <person name="Hibbett D.S."/>
            <person name="Martin F."/>
        </authorList>
    </citation>
    <scope>NUCLEOTIDE SEQUENCE [LARGE SCALE GENOMIC DNA]</scope>
    <source>
        <strain evidence="10">ATCC 200175</strain>
    </source>
</reference>
<keyword evidence="5 7" id="KW-0472">Membrane</keyword>
<keyword evidence="2" id="KW-0813">Transport</keyword>
<evidence type="ECO:0000256" key="1">
    <source>
        <dbReference type="ARBA" id="ARBA00004141"/>
    </source>
</evidence>
<dbReference type="PANTHER" id="PTHR23504:SF15">
    <property type="entry name" value="MAJOR FACILITATOR SUPERFAMILY (MFS) PROFILE DOMAIN-CONTAINING PROTEIN"/>
    <property type="match status" value="1"/>
</dbReference>
<keyword evidence="4 7" id="KW-1133">Transmembrane helix</keyword>
<evidence type="ECO:0000259" key="8">
    <source>
        <dbReference type="PROSITE" id="PS50850"/>
    </source>
</evidence>
<dbReference type="InterPro" id="IPR011701">
    <property type="entry name" value="MFS"/>
</dbReference>
<keyword evidence="3 7" id="KW-0812">Transmembrane</keyword>
<proteinExistence type="predicted"/>
<evidence type="ECO:0000256" key="7">
    <source>
        <dbReference type="SAM" id="Phobius"/>
    </source>
</evidence>
<dbReference type="EMBL" id="KN819343">
    <property type="protein sequence ID" value="KIJ14365.1"/>
    <property type="molecule type" value="Genomic_DNA"/>
</dbReference>
<dbReference type="HOGENOM" id="CLU_976953_0_0_1"/>
<organism evidence="9 10">
    <name type="scientific">Paxillus involutus ATCC 200175</name>
    <dbReference type="NCBI Taxonomy" id="664439"/>
    <lineage>
        <taxon>Eukaryota</taxon>
        <taxon>Fungi</taxon>
        <taxon>Dikarya</taxon>
        <taxon>Basidiomycota</taxon>
        <taxon>Agaricomycotina</taxon>
        <taxon>Agaricomycetes</taxon>
        <taxon>Agaricomycetidae</taxon>
        <taxon>Boletales</taxon>
        <taxon>Paxilineae</taxon>
        <taxon>Paxillaceae</taxon>
        <taxon>Paxillus</taxon>
    </lineage>
</organism>
<dbReference type="Proteomes" id="UP000053647">
    <property type="component" value="Unassembled WGS sequence"/>
</dbReference>
<feature type="region of interest" description="Disordered" evidence="6">
    <location>
        <begin position="1"/>
        <end position="21"/>
    </location>
</feature>
<accession>A0A0C9TFH1</accession>
<feature type="transmembrane region" description="Helical" evidence="7">
    <location>
        <begin position="75"/>
        <end position="97"/>
    </location>
</feature>
<reference evidence="9 10" key="1">
    <citation type="submission" date="2014-06" db="EMBL/GenBank/DDBJ databases">
        <authorList>
            <consortium name="DOE Joint Genome Institute"/>
            <person name="Kuo A."/>
            <person name="Kohler A."/>
            <person name="Nagy L.G."/>
            <person name="Floudas D."/>
            <person name="Copeland A."/>
            <person name="Barry K.W."/>
            <person name="Cichocki N."/>
            <person name="Veneault-Fourrey C."/>
            <person name="LaButti K."/>
            <person name="Lindquist E.A."/>
            <person name="Lipzen A."/>
            <person name="Lundell T."/>
            <person name="Morin E."/>
            <person name="Murat C."/>
            <person name="Sun H."/>
            <person name="Tunlid A."/>
            <person name="Henrissat B."/>
            <person name="Grigoriev I.V."/>
            <person name="Hibbett D.S."/>
            <person name="Martin F."/>
            <person name="Nordberg H.P."/>
            <person name="Cantor M.N."/>
            <person name="Hua S.X."/>
        </authorList>
    </citation>
    <scope>NUCLEOTIDE SEQUENCE [LARGE SCALE GENOMIC DNA]</scope>
    <source>
        <strain evidence="9 10">ATCC 200175</strain>
    </source>
</reference>
<dbReference type="GO" id="GO:0022857">
    <property type="term" value="F:transmembrane transporter activity"/>
    <property type="evidence" value="ECO:0007669"/>
    <property type="project" value="InterPro"/>
</dbReference>
<evidence type="ECO:0000256" key="5">
    <source>
        <dbReference type="ARBA" id="ARBA00023136"/>
    </source>
</evidence>
<feature type="transmembrane region" description="Helical" evidence="7">
    <location>
        <begin position="41"/>
        <end position="63"/>
    </location>
</feature>
<feature type="compositionally biased region" description="Polar residues" evidence="6">
    <location>
        <begin position="1"/>
        <end position="11"/>
    </location>
</feature>